<reference evidence="5" key="1">
    <citation type="submission" date="2022-06" db="EMBL/GenBank/DDBJ databases">
        <title>Isolation of gut microbiota from human fecal samples.</title>
        <authorList>
            <person name="Pamer E.G."/>
            <person name="Barat B."/>
            <person name="Waligurski E."/>
            <person name="Medina S."/>
            <person name="Paddock L."/>
            <person name="Mostad J."/>
        </authorList>
    </citation>
    <scope>NUCLEOTIDE SEQUENCE</scope>
    <source>
        <strain evidence="5">DFI.9.91</strain>
    </source>
</reference>
<dbReference type="InterPro" id="IPR036390">
    <property type="entry name" value="WH_DNA-bd_sf"/>
</dbReference>
<dbReference type="Pfam" id="PF13412">
    <property type="entry name" value="HTH_24"/>
    <property type="match status" value="1"/>
</dbReference>
<dbReference type="Proteomes" id="UP001204562">
    <property type="component" value="Unassembled WGS sequence"/>
</dbReference>
<dbReference type="EMBL" id="JANFYS010000016">
    <property type="protein sequence ID" value="MCQ4770597.1"/>
    <property type="molecule type" value="Genomic_DNA"/>
</dbReference>
<comment type="function">
    <text evidence="1">Transcriptional repressor of xylose-utilizing enzymes.</text>
</comment>
<evidence type="ECO:0000313" key="5">
    <source>
        <dbReference type="EMBL" id="MCQ4770597.1"/>
    </source>
</evidence>
<gene>
    <name evidence="5" type="ORF">NE579_08985</name>
</gene>
<dbReference type="SUPFAM" id="SSF46785">
    <property type="entry name" value="Winged helix' DNA-binding domain"/>
    <property type="match status" value="1"/>
</dbReference>
<dbReference type="GO" id="GO:0003677">
    <property type="term" value="F:DNA binding"/>
    <property type="evidence" value="ECO:0007669"/>
    <property type="project" value="InterPro"/>
</dbReference>
<keyword evidence="3" id="KW-0119">Carbohydrate metabolism</keyword>
<dbReference type="GO" id="GO:0042732">
    <property type="term" value="P:D-xylose metabolic process"/>
    <property type="evidence" value="ECO:0007669"/>
    <property type="project" value="UniProtKB-KW"/>
</dbReference>
<dbReference type="AlphaFoldDB" id="A0AAW5JL80"/>
<dbReference type="InterPro" id="IPR012318">
    <property type="entry name" value="HTH_CRP"/>
</dbReference>
<organism evidence="5 6">
    <name type="scientific">Intestinimonas massiliensis</name>
    <name type="common">ex Afouda et al. 2020</name>
    <dbReference type="NCBI Taxonomy" id="1673721"/>
    <lineage>
        <taxon>Bacteria</taxon>
        <taxon>Bacillati</taxon>
        <taxon>Bacillota</taxon>
        <taxon>Clostridia</taxon>
        <taxon>Eubacteriales</taxon>
        <taxon>Intestinimonas</taxon>
    </lineage>
</organism>
<dbReference type="SMART" id="SM00419">
    <property type="entry name" value="HTH_CRP"/>
    <property type="match status" value="1"/>
</dbReference>
<dbReference type="InterPro" id="IPR000600">
    <property type="entry name" value="ROK"/>
</dbReference>
<comment type="caution">
    <text evidence="5">The sequence shown here is derived from an EMBL/GenBank/DDBJ whole genome shotgun (WGS) entry which is preliminary data.</text>
</comment>
<dbReference type="PANTHER" id="PTHR18964:SF149">
    <property type="entry name" value="BIFUNCTIONAL UDP-N-ACETYLGLUCOSAMINE 2-EPIMERASE_N-ACETYLMANNOSAMINE KINASE"/>
    <property type="match status" value="1"/>
</dbReference>
<protein>
    <submittedName>
        <fullName evidence="5">ROK family transcriptional regulator</fullName>
    </submittedName>
</protein>
<dbReference type="GO" id="GO:0006355">
    <property type="term" value="P:regulation of DNA-templated transcription"/>
    <property type="evidence" value="ECO:0007669"/>
    <property type="project" value="InterPro"/>
</dbReference>
<evidence type="ECO:0000313" key="6">
    <source>
        <dbReference type="Proteomes" id="UP001204562"/>
    </source>
</evidence>
<name>A0AAW5JL80_9FIRM</name>
<dbReference type="Pfam" id="PF00480">
    <property type="entry name" value="ROK"/>
    <property type="match status" value="1"/>
</dbReference>
<accession>A0AAW5JL80</accession>
<evidence type="ECO:0000259" key="4">
    <source>
        <dbReference type="SMART" id="SM00419"/>
    </source>
</evidence>
<evidence type="ECO:0000256" key="2">
    <source>
        <dbReference type="ARBA" id="ARBA00006479"/>
    </source>
</evidence>
<dbReference type="Gene3D" id="1.10.10.10">
    <property type="entry name" value="Winged helix-like DNA-binding domain superfamily/Winged helix DNA-binding domain"/>
    <property type="match status" value="1"/>
</dbReference>
<comment type="similarity">
    <text evidence="2">Belongs to the ROK (NagC/XylR) family.</text>
</comment>
<proteinExistence type="inferred from homology"/>
<dbReference type="SUPFAM" id="SSF53067">
    <property type="entry name" value="Actin-like ATPase domain"/>
    <property type="match status" value="1"/>
</dbReference>
<feature type="domain" description="HTH crp-type" evidence="4">
    <location>
        <begin position="21"/>
        <end position="77"/>
    </location>
</feature>
<keyword evidence="3" id="KW-0859">Xylose metabolism</keyword>
<sequence length="409" mass="44472">MSKGGIDLRTLSDANRIHVLKIIHEQKSISRTELAGMTGLSLSAVSRIVKQLIEDGFVLETGYGDSSGGRKPITIRVNPLAGYVIGVDFSKTKANAGVFNFCGEMIFQYVAPIHGRAYLDGLYEAIDNCVAFLHAKERLMLIYCGVRGLIDSNTGTILSSTTFGWENIPLRQLLTDRYSVPVGLDINARLAALGEWKTIYDDSVDDLVYVTTSWGICAGVISHRELFRGGWGMAGEIGNTINFTGEGNPFLRNLEESCGGQMLIRRAQESWGAQDNFLLRKLTGDYADKVTVEDIVAAANSGDAFAVRLAREAAAVLALGLFNVVYIYNPKVVVIGGLLSEMGDIVLEPIKDILRQRLPELIYRQLKVELTVLGSRASLVGAAEAAFHVIFTSPIGDPHGHNNMLCVGT</sequence>
<evidence type="ECO:0000256" key="1">
    <source>
        <dbReference type="ARBA" id="ARBA00002486"/>
    </source>
</evidence>
<dbReference type="CDD" id="cd00090">
    <property type="entry name" value="HTH_ARSR"/>
    <property type="match status" value="1"/>
</dbReference>
<evidence type="ECO:0000256" key="3">
    <source>
        <dbReference type="ARBA" id="ARBA00022629"/>
    </source>
</evidence>
<dbReference type="PANTHER" id="PTHR18964">
    <property type="entry name" value="ROK (REPRESSOR, ORF, KINASE) FAMILY"/>
    <property type="match status" value="1"/>
</dbReference>
<dbReference type="Gene3D" id="3.30.420.40">
    <property type="match status" value="2"/>
</dbReference>
<dbReference type="InterPro" id="IPR036388">
    <property type="entry name" value="WH-like_DNA-bd_sf"/>
</dbReference>
<dbReference type="InterPro" id="IPR043129">
    <property type="entry name" value="ATPase_NBD"/>
</dbReference>
<dbReference type="RefSeq" id="WP_256304006.1">
    <property type="nucleotide sequence ID" value="NZ_JANFYS010000016.1"/>
</dbReference>
<dbReference type="InterPro" id="IPR011991">
    <property type="entry name" value="ArsR-like_HTH"/>
</dbReference>